<keyword evidence="2" id="KW-1185">Reference proteome</keyword>
<accession>A0AAW1QVN5</accession>
<sequence length="124" mass="13078">MPICTYSSGFWLYISDSRAAAFPSEPDVLGSLASAVGLLLAGGLWFTLKEQETHDDRPECATCHGTGLEICACQRWSDGDVGCSTCHGTGKSVCRSCNGGGTAVPIAARAPKRNLNSYDMGSRQ</sequence>
<evidence type="ECO:0000313" key="1">
    <source>
        <dbReference type="EMBL" id="KAK9825204.1"/>
    </source>
</evidence>
<name>A0AAW1QVN5_9CHLO</name>
<comment type="caution">
    <text evidence="1">The sequence shown here is derived from an EMBL/GenBank/DDBJ whole genome shotgun (WGS) entry which is preliminary data.</text>
</comment>
<evidence type="ECO:0008006" key="3">
    <source>
        <dbReference type="Google" id="ProtNLM"/>
    </source>
</evidence>
<evidence type="ECO:0000313" key="2">
    <source>
        <dbReference type="Proteomes" id="UP001445335"/>
    </source>
</evidence>
<dbReference type="EMBL" id="JALJOU010000076">
    <property type="protein sequence ID" value="KAK9825204.1"/>
    <property type="molecule type" value="Genomic_DNA"/>
</dbReference>
<dbReference type="SUPFAM" id="SSF48695">
    <property type="entry name" value="Multiheme cytochromes"/>
    <property type="match status" value="1"/>
</dbReference>
<organism evidence="1 2">
    <name type="scientific">Elliptochloris bilobata</name>
    <dbReference type="NCBI Taxonomy" id="381761"/>
    <lineage>
        <taxon>Eukaryota</taxon>
        <taxon>Viridiplantae</taxon>
        <taxon>Chlorophyta</taxon>
        <taxon>core chlorophytes</taxon>
        <taxon>Trebouxiophyceae</taxon>
        <taxon>Trebouxiophyceae incertae sedis</taxon>
        <taxon>Elliptochloris clade</taxon>
        <taxon>Elliptochloris</taxon>
    </lineage>
</organism>
<proteinExistence type="predicted"/>
<dbReference type="PANTHER" id="PTHR34687">
    <property type="entry name" value="CHAPERONE PROTEIN DNAJ-LIKE PROTEIN"/>
    <property type="match status" value="1"/>
</dbReference>
<gene>
    <name evidence="1" type="ORF">WJX81_008493</name>
</gene>
<dbReference type="InterPro" id="IPR036280">
    <property type="entry name" value="Multihaem_cyt_sf"/>
</dbReference>
<dbReference type="PANTHER" id="PTHR34687:SF1">
    <property type="entry name" value="CHAPERONE PROTEIN DNAJ-LIKE PROTEIN"/>
    <property type="match status" value="1"/>
</dbReference>
<protein>
    <recommendedName>
        <fullName evidence="3">Chaperone protein DnaJ</fullName>
    </recommendedName>
</protein>
<dbReference type="Proteomes" id="UP001445335">
    <property type="component" value="Unassembled WGS sequence"/>
</dbReference>
<reference evidence="1 2" key="1">
    <citation type="journal article" date="2024" name="Nat. Commun.">
        <title>Phylogenomics reveals the evolutionary origins of lichenization in chlorophyte algae.</title>
        <authorList>
            <person name="Puginier C."/>
            <person name="Libourel C."/>
            <person name="Otte J."/>
            <person name="Skaloud P."/>
            <person name="Haon M."/>
            <person name="Grisel S."/>
            <person name="Petersen M."/>
            <person name="Berrin J.G."/>
            <person name="Delaux P.M."/>
            <person name="Dal Grande F."/>
            <person name="Keller J."/>
        </authorList>
    </citation>
    <scope>NUCLEOTIDE SEQUENCE [LARGE SCALE GENOMIC DNA]</scope>
    <source>
        <strain evidence="1 2">SAG 245.80</strain>
    </source>
</reference>
<dbReference type="AlphaFoldDB" id="A0AAW1QVN5"/>